<gene>
    <name evidence="2" type="ORF">LCGC14_1897700</name>
</gene>
<feature type="non-terminal residue" evidence="2">
    <location>
        <position position="1"/>
    </location>
</feature>
<evidence type="ECO:0000259" key="1">
    <source>
        <dbReference type="Pfam" id="PF01973"/>
    </source>
</evidence>
<comment type="caution">
    <text evidence="2">The sequence shown here is derived from an EMBL/GenBank/DDBJ whole genome shotgun (WGS) entry which is preliminary data.</text>
</comment>
<proteinExistence type="predicted"/>
<dbReference type="Pfam" id="PF01973">
    <property type="entry name" value="MptE-like"/>
    <property type="match status" value="1"/>
</dbReference>
<organism evidence="2">
    <name type="scientific">marine sediment metagenome</name>
    <dbReference type="NCBI Taxonomy" id="412755"/>
    <lineage>
        <taxon>unclassified sequences</taxon>
        <taxon>metagenomes</taxon>
        <taxon>ecological metagenomes</taxon>
    </lineage>
</organism>
<evidence type="ECO:0000313" key="2">
    <source>
        <dbReference type="EMBL" id="KKL91134.1"/>
    </source>
</evidence>
<reference evidence="2" key="1">
    <citation type="journal article" date="2015" name="Nature">
        <title>Complex archaea that bridge the gap between prokaryotes and eukaryotes.</title>
        <authorList>
            <person name="Spang A."/>
            <person name="Saw J.H."/>
            <person name="Jorgensen S.L."/>
            <person name="Zaremba-Niedzwiedzka K."/>
            <person name="Martijn J."/>
            <person name="Lind A.E."/>
            <person name="van Eijk R."/>
            <person name="Schleper C."/>
            <person name="Guy L."/>
            <person name="Ettema T.J."/>
        </authorList>
    </citation>
    <scope>NUCLEOTIDE SEQUENCE</scope>
</reference>
<name>A0A0F9FXJ0_9ZZZZ</name>
<accession>A0A0F9FXJ0</accession>
<sequence>GVQEAGEKRIPSEMEQLKSVGGYNANVRLKHVPEEIKNAFENYPYIKWQFMRRRKSKRVQDIGVLKGKGKGPILLLGSGPSLDKAQPLLKNWNGAIICSGSHATTCVHAGKDPTYIMELDHRGRAAQLNSNWWRGRDTSLINQPTQAPEIARFWKWKTYYFWKMVADVALHQQIIPAAFGEWIKTYLIVFSCSVPAQMGLAYMMGYSPIILVGCDFGIDRFRAWHYEKREAWIGGHDGWWPRMWPFGKWVQQPVQSLSTEHVVRAENGVMTCAVQAYYKRSLLCGWRLDQGQVFEAVWGLNRGEPKTSILEEFVKVDMEETIESQGANLKELVLTQKEIRYRCDKYLTRQKTYAMPLGPEGTGAGVGVVLQEMNNWRKTLPMYARTLEQAGKKIDLIGLTAYYDQLERENKAEAKAKKAKEGQDG</sequence>
<dbReference type="EMBL" id="LAZR01019812">
    <property type="protein sequence ID" value="KKL91134.1"/>
    <property type="molecule type" value="Genomic_DNA"/>
</dbReference>
<protein>
    <recommendedName>
        <fullName evidence="1">6-hydroxymethylpterin diphosphokinase MptE-like domain-containing protein</fullName>
    </recommendedName>
</protein>
<dbReference type="AlphaFoldDB" id="A0A0F9FXJ0"/>
<dbReference type="InterPro" id="IPR002826">
    <property type="entry name" value="MptE-like"/>
</dbReference>
<feature type="domain" description="6-hydroxymethylpterin diphosphokinase MptE-like" evidence="1">
    <location>
        <begin position="60"/>
        <end position="218"/>
    </location>
</feature>